<proteinExistence type="predicted"/>
<dbReference type="Proteomes" id="UP001202328">
    <property type="component" value="Unassembled WGS sequence"/>
</dbReference>
<feature type="non-terminal residue" evidence="1">
    <location>
        <position position="158"/>
    </location>
</feature>
<dbReference type="AlphaFoldDB" id="A0AAD4TBW3"/>
<accession>A0AAD4TBW3</accession>
<reference evidence="1" key="1">
    <citation type="submission" date="2022-04" db="EMBL/GenBank/DDBJ databases">
        <title>A functionally conserved STORR gene fusion in Papaver species that diverged 16.8 million years ago.</title>
        <authorList>
            <person name="Catania T."/>
        </authorList>
    </citation>
    <scope>NUCLEOTIDE SEQUENCE</scope>
    <source>
        <strain evidence="1">S-188037</strain>
    </source>
</reference>
<evidence type="ECO:0000313" key="1">
    <source>
        <dbReference type="EMBL" id="KAI3946846.1"/>
    </source>
</evidence>
<gene>
    <name evidence="1" type="ORF">MKW98_003409</name>
</gene>
<organism evidence="1 2">
    <name type="scientific">Papaver atlanticum</name>
    <dbReference type="NCBI Taxonomy" id="357466"/>
    <lineage>
        <taxon>Eukaryota</taxon>
        <taxon>Viridiplantae</taxon>
        <taxon>Streptophyta</taxon>
        <taxon>Embryophyta</taxon>
        <taxon>Tracheophyta</taxon>
        <taxon>Spermatophyta</taxon>
        <taxon>Magnoliopsida</taxon>
        <taxon>Ranunculales</taxon>
        <taxon>Papaveraceae</taxon>
        <taxon>Papaveroideae</taxon>
        <taxon>Papaver</taxon>
    </lineage>
</organism>
<protein>
    <submittedName>
        <fullName evidence="1">Uncharacterized protein</fullName>
    </submittedName>
</protein>
<keyword evidence="2" id="KW-1185">Reference proteome</keyword>
<name>A0AAD4TBW3_9MAGN</name>
<evidence type="ECO:0000313" key="2">
    <source>
        <dbReference type="Proteomes" id="UP001202328"/>
    </source>
</evidence>
<dbReference type="EMBL" id="JAJJMB010003633">
    <property type="protein sequence ID" value="KAI3946846.1"/>
    <property type="molecule type" value="Genomic_DNA"/>
</dbReference>
<comment type="caution">
    <text evidence="1">The sequence shown here is derived from an EMBL/GenBank/DDBJ whole genome shotgun (WGS) entry which is preliminary data.</text>
</comment>
<sequence>SVFCWIFGHLFTKVFGGRFNLIIHKELLQLLFLISYEEDFKLWIYKGLVDPEIEQEIGFMLLDMKEEEMVAFNEAPTDFYILVTGTSCAQEWSRTCCRRANVGDGTIIMNNLLQRTCWIMVNWTFRYLCVLQPLEEMIVASITEGDDPRFQMNLNSSG</sequence>